<evidence type="ECO:0000313" key="2">
    <source>
        <dbReference type="EMBL" id="GAD18580.1"/>
    </source>
</evidence>
<name>T1CXE5_9HELI</name>
<proteinExistence type="predicted"/>
<feature type="region of interest" description="Disordered" evidence="1">
    <location>
        <begin position="144"/>
        <end position="167"/>
    </location>
</feature>
<accession>T1CXE5</accession>
<dbReference type="EMBL" id="BASD01000008">
    <property type="protein sequence ID" value="GAD18580.1"/>
    <property type="molecule type" value="Genomic_DNA"/>
</dbReference>
<protein>
    <submittedName>
        <fullName evidence="2">Uncharacterized protein</fullName>
    </submittedName>
</protein>
<dbReference type="AlphaFoldDB" id="T1CXE5"/>
<evidence type="ECO:0000256" key="1">
    <source>
        <dbReference type="SAM" id="MobiDB-lite"/>
    </source>
</evidence>
<feature type="compositionally biased region" description="Basic and acidic residues" evidence="1">
    <location>
        <begin position="144"/>
        <end position="162"/>
    </location>
</feature>
<gene>
    <name evidence="2" type="ORF">HFN_1992</name>
</gene>
<reference evidence="2 3" key="1">
    <citation type="journal article" date="2013" name="Genome Announc.">
        <title>Draft Genome Sequence of Helicobacter fennelliae Strain MRY12-0050, Isolated from a Bacteremia Patient.</title>
        <authorList>
            <person name="Rimbara E."/>
            <person name="Matsui M."/>
            <person name="Mori S."/>
            <person name="Suzuki S."/>
            <person name="Suzuki M."/>
            <person name="Kim H."/>
            <person name="Sekizuka T."/>
            <person name="Kuroda M."/>
            <person name="Shibayama K."/>
        </authorList>
    </citation>
    <scope>NUCLEOTIDE SEQUENCE [LARGE SCALE GENOMIC DNA]</scope>
    <source>
        <strain evidence="2 3">MRY12-0050</strain>
    </source>
</reference>
<comment type="caution">
    <text evidence="2">The sequence shown here is derived from an EMBL/GenBank/DDBJ whole genome shotgun (WGS) entry which is preliminary data.</text>
</comment>
<organism evidence="2 3">
    <name type="scientific">Helicobacter fennelliae MRY12-0050</name>
    <dbReference type="NCBI Taxonomy" id="1325130"/>
    <lineage>
        <taxon>Bacteria</taxon>
        <taxon>Pseudomonadati</taxon>
        <taxon>Campylobacterota</taxon>
        <taxon>Epsilonproteobacteria</taxon>
        <taxon>Campylobacterales</taxon>
        <taxon>Helicobacteraceae</taxon>
        <taxon>Helicobacter</taxon>
    </lineage>
</organism>
<dbReference type="Proteomes" id="UP000018143">
    <property type="component" value="Unassembled WGS sequence"/>
</dbReference>
<sequence>MKQNVSIQYSSNDFLILEDRAIYFAKNNDCIDCMEIAKIADIENIYISWFGILLTGSSEAPNNPLFFGELDKEGVFIESKPVYHLIGEIDSSSIESTSNNRDSNNSLSTLHIFLNGNTLTLLNYSLLDSSLNIKLKCNSSESKAIQEREKAQREQKDQDSKTQDSIQSTSMLHPILEDDEIKCPHNGVVKLKSNKGKTFTSKGIPMVLESDLLNAPIIGCTNPILSGGPCTSVAVILPSSRGLKKFNDDYPIMQDLVSSGCLTDKGFPLTCTPKENTFKINSPKPIDSNTQNKQKLEPQIKLYKPALRLHYKIHSYQKDNLPIYRIKCNDTLIESHNDTPLDSITIDIAKDTKDLHDIHNLDKALQDILSILHSNLKQSFMKEYMYKYVSLQLDSNMLLLILLIPQKIPKIYKEAYKEYQDKEYGVGRYTYVYEYCYHKDLDIKDYAKIGLDSNPSNATILTLHTPYKTQKLEIALANGLDSLIESKDREQNLDSLLTLKLINGGYKEKYWSFGEGVEEKEIEEKIDISQGILIASNDDKIAFELLATNPKHQFNCPDVESGSFIQNLRGFSGMLDFLENAIYSAKATLDYDNLKEYESYNTAEYKSNNIYAKNKCLSERIKAIYAKDWLSTLSKDIQEAYNSDIHIFMGQWKETLQENHQNIQSFVASFCKKMGCIGLKIKSINSRDNEMNISISDATIEIRSYSAVSLHNQRVQDRLLFLLRQWYIIFHSQHNSFDVLLRKYMRYIEINIRYFYVYDESDQYFYTQICVNDLQRLREVV</sequence>
<evidence type="ECO:0000313" key="3">
    <source>
        <dbReference type="Proteomes" id="UP000018143"/>
    </source>
</evidence>
<dbReference type="RefSeq" id="WP_023947293.1">
    <property type="nucleotide sequence ID" value="NZ_BASD01000008.1"/>
</dbReference>
<dbReference type="STRING" id="1325130.HFN_1992"/>
<keyword evidence="3" id="KW-1185">Reference proteome</keyword>